<accession>A0A1L7VXF9</accession>
<gene>
    <name evidence="1" type="ORF">FPRO_15696</name>
</gene>
<dbReference type="Gene3D" id="1.25.40.20">
    <property type="entry name" value="Ankyrin repeat-containing domain"/>
    <property type="match status" value="1"/>
</dbReference>
<evidence type="ECO:0000313" key="2">
    <source>
        <dbReference type="Proteomes" id="UP000183971"/>
    </source>
</evidence>
<reference evidence="2" key="1">
    <citation type="journal article" date="2016" name="Genome Biol. Evol.">
        <title>Comparative 'omics' of the Fusarium fujikuroi species complex highlights differences in genetic potential and metabolite synthesis.</title>
        <authorList>
            <person name="Niehaus E.-M."/>
            <person name="Muensterkoetter M."/>
            <person name="Proctor R.H."/>
            <person name="Brown D.W."/>
            <person name="Sharon A."/>
            <person name="Idan Y."/>
            <person name="Oren-Young L."/>
            <person name="Sieber C.M."/>
            <person name="Novak O."/>
            <person name="Pencik A."/>
            <person name="Tarkowska D."/>
            <person name="Hromadova K."/>
            <person name="Freeman S."/>
            <person name="Maymon M."/>
            <person name="Elazar M."/>
            <person name="Youssef S.A."/>
            <person name="El-Shabrawy E.S.M."/>
            <person name="Shalaby A.B.A."/>
            <person name="Houterman P."/>
            <person name="Brock N.L."/>
            <person name="Burkhardt I."/>
            <person name="Tsavkelova E.A."/>
            <person name="Dickschat J.S."/>
            <person name="Galuszka P."/>
            <person name="Gueldener U."/>
            <person name="Tudzynski B."/>
        </authorList>
    </citation>
    <scope>NUCLEOTIDE SEQUENCE [LARGE SCALE GENOMIC DNA]</scope>
    <source>
        <strain evidence="2">ET1</strain>
    </source>
</reference>
<dbReference type="InterPro" id="IPR036770">
    <property type="entry name" value="Ankyrin_rpt-contain_sf"/>
</dbReference>
<comment type="caution">
    <text evidence="1">The sequence shown here is derived from an EMBL/GenBank/DDBJ whole genome shotgun (WGS) entry which is preliminary data.</text>
</comment>
<dbReference type="AlphaFoldDB" id="A0A1L7VXF9"/>
<dbReference type="RefSeq" id="XP_031085663.1">
    <property type="nucleotide sequence ID" value="XM_031219956.1"/>
</dbReference>
<dbReference type="EMBL" id="FJOF01000009">
    <property type="protein sequence ID" value="CZR45129.1"/>
    <property type="molecule type" value="Genomic_DNA"/>
</dbReference>
<protein>
    <submittedName>
        <fullName evidence="1">Uncharacterized protein</fullName>
    </submittedName>
</protein>
<name>A0A1L7VXF9_FUSPR</name>
<dbReference type="SUPFAM" id="SSF48403">
    <property type="entry name" value="Ankyrin repeat"/>
    <property type="match status" value="1"/>
</dbReference>
<sequence>MAEAIGVAGSVVGIVSFGLQVYTGLSEYLDAVKGRDEDLQQAKRYAKALLSSLKAIEEVISKVNGNNALTPDALAQDAVEECKDLCKAELQALGTLLENLKGPLVHHAEPFAKAKSSMHQWSYPFKKKSISKLEDRLMSTNNVLKTALSALQLSILNDQSSAILALQKSIDSIQMRTENISTIRVEKAIELGQYRQDSQAIHTSAESKIDEILTHLRNAGTAQSQVARLVSYPQDLQILCDAVSNAAFNQRPPSELPALQPVRSDSRLSNATPGFCRCAKRQDLQRKAGRWGLVFLETELKRTTYHAPECPLSQVMTSKQQKTRVLGVSIPNILGILTAAVGVSVSLTTGAGGFSMGQNITWAATVDDNSSPSFKIVRTLCALKTWREPSLGSKECEMIARSCVRRLHLCYANRQASPLDINSNGDSVLDILASGLKSNLSLGNKPGDDVAFVFRSLAAIEVPITYDRDGNEWLLNTNTLPETMSALLSRCGESTRHDYMSVRGFDNYPKRRSIFKQFPQIAESLGFNPLSIAVLREDEEDVRFLIKRYPSLRMEVNYCGQSPVHIAVLVGNLDILSLVIEDINPEAFNIMDSKQRYPIDYAVSHLLRELSYLLGRPKADDQQSCVSCKMVELLLDSKAVLYERSLEKGLREPCKRTKTAMIQHLAQRRKELEQLAVSNLPAAQIQDLGLCRGWILDRNAFKVQCCLTAQSCNVPSYLKVHCDKQPAVSQETPKSVYTYILDRETAEYAFSLGFDRETAFIDAFRRVTGDVIQRGSYGYPSPWYVDWMLEYGGDLKSTVPVDFLPGVVDGATWAHYLMSILGYKARYYLHRRYDNVLPPSVADAAFSEVLGDDCRCHCSSQGCTPLIKFLEGLGCRRRFPRTSFTLTEGIRSFVASIQALVAGEHTAQSWMPRAVLRYATFCALGLRHTCCKHAHGGLCSIMDSDEIDEIHEEDSATLQQLEELVTYFGDGYGSITTLDTFLRDVWLPKMQQVYREIISYRITDEELKKAEECGVKLVIADSKPILGCEPPEPPKGSDCDTTVNVDEPERMSDFTPIGLDGWMKRLDEIVIDPDRPVLVTPASSSTINVAQTGVSNVT</sequence>
<evidence type="ECO:0000313" key="1">
    <source>
        <dbReference type="EMBL" id="CZR45129.1"/>
    </source>
</evidence>
<dbReference type="GeneID" id="42060552"/>
<proteinExistence type="predicted"/>
<organism evidence="1 2">
    <name type="scientific">Fusarium proliferatum (strain ET1)</name>
    <name type="common">Orchid endophyte fungus</name>
    <dbReference type="NCBI Taxonomy" id="1227346"/>
    <lineage>
        <taxon>Eukaryota</taxon>
        <taxon>Fungi</taxon>
        <taxon>Dikarya</taxon>
        <taxon>Ascomycota</taxon>
        <taxon>Pezizomycotina</taxon>
        <taxon>Sordariomycetes</taxon>
        <taxon>Hypocreomycetidae</taxon>
        <taxon>Hypocreales</taxon>
        <taxon>Nectriaceae</taxon>
        <taxon>Fusarium</taxon>
        <taxon>Fusarium fujikuroi species complex</taxon>
    </lineage>
</organism>
<dbReference type="VEuPathDB" id="FungiDB:FPRO_15696"/>
<keyword evidence="2" id="KW-1185">Reference proteome</keyword>
<dbReference type="Proteomes" id="UP000183971">
    <property type="component" value="Unassembled WGS sequence"/>
</dbReference>